<dbReference type="Proteomes" id="UP001209922">
    <property type="component" value="Unassembled WGS sequence"/>
</dbReference>
<gene>
    <name evidence="1" type="ORF">OK345_09495</name>
</gene>
<dbReference type="PROSITE" id="PS51257">
    <property type="entry name" value="PROKAR_LIPOPROTEIN"/>
    <property type="match status" value="1"/>
</dbReference>
<comment type="caution">
    <text evidence="1">The sequence shown here is derived from an EMBL/GenBank/DDBJ whole genome shotgun (WGS) entry which is preliminary data.</text>
</comment>
<evidence type="ECO:0008006" key="3">
    <source>
        <dbReference type="Google" id="ProtNLM"/>
    </source>
</evidence>
<keyword evidence="2" id="KW-1185">Reference proteome</keyword>
<reference evidence="1 2" key="1">
    <citation type="submission" date="2022-10" db="EMBL/GenBank/DDBJ databases">
        <title>Xanthomonas sp. H13-6.</title>
        <authorList>
            <person name="Liu X."/>
            <person name="Deng Z."/>
            <person name="Jiang Y."/>
            <person name="Yu T."/>
            <person name="Ai J."/>
        </authorList>
    </citation>
    <scope>NUCLEOTIDE SEQUENCE [LARGE SCALE GENOMIC DNA]</scope>
    <source>
        <strain evidence="1 2">H13-6</strain>
    </source>
</reference>
<evidence type="ECO:0000313" key="2">
    <source>
        <dbReference type="Proteomes" id="UP001209922"/>
    </source>
</evidence>
<protein>
    <recommendedName>
        <fullName evidence="3">Lipoprotein</fullName>
    </recommendedName>
</protein>
<proteinExistence type="predicted"/>
<organism evidence="1 2">
    <name type="scientific">Xanthomonas chitinilytica</name>
    <dbReference type="NCBI Taxonomy" id="2989819"/>
    <lineage>
        <taxon>Bacteria</taxon>
        <taxon>Pseudomonadati</taxon>
        <taxon>Pseudomonadota</taxon>
        <taxon>Gammaproteobacteria</taxon>
        <taxon>Lysobacterales</taxon>
        <taxon>Lysobacteraceae</taxon>
        <taxon>Xanthomonas</taxon>
    </lineage>
</organism>
<evidence type="ECO:0000313" key="1">
    <source>
        <dbReference type="EMBL" id="MCW4472739.1"/>
    </source>
</evidence>
<accession>A0ABT3JW76</accession>
<dbReference type="EMBL" id="JAPCHY010000007">
    <property type="protein sequence ID" value="MCW4472739.1"/>
    <property type="molecule type" value="Genomic_DNA"/>
</dbReference>
<name>A0ABT3JW76_9XANT</name>
<sequence>MRAGFPLLLALAALLAGCASDPRIRVQRLGGGSYMVGSDRCSVLERQELENDIARRAAELCPAGYALPQGFERRPSRQGSLFGECPRSGALRARVSCLPPSAGR</sequence>
<dbReference type="RefSeq" id="WP_265127723.1">
    <property type="nucleotide sequence ID" value="NZ_JAPCHY010000007.1"/>
</dbReference>